<dbReference type="RefSeq" id="WP_131295928.1">
    <property type="nucleotide sequence ID" value="NZ_SJKA01000022.1"/>
</dbReference>
<gene>
    <name evidence="1" type="ORF">E0H50_37770</name>
</gene>
<accession>A0A4R0I277</accession>
<reference evidence="1 2" key="1">
    <citation type="submission" date="2019-02" db="EMBL/GenBank/DDBJ databases">
        <title>Kribbella capetownensis sp. nov. and Kribbella speibonae sp. nov., isolated from soil.</title>
        <authorList>
            <person name="Curtis S.M."/>
            <person name="Norton I."/>
            <person name="Everest G.J."/>
            <person name="Meyers P.R."/>
        </authorList>
    </citation>
    <scope>NUCLEOTIDE SEQUENCE [LARGE SCALE GENOMIC DNA]</scope>
    <source>
        <strain evidence="1 2">DSM 27082</strain>
    </source>
</reference>
<dbReference type="Proteomes" id="UP000292695">
    <property type="component" value="Unassembled WGS sequence"/>
</dbReference>
<dbReference type="EMBL" id="SJKA01000022">
    <property type="protein sequence ID" value="TCC19976.1"/>
    <property type="molecule type" value="Genomic_DNA"/>
</dbReference>
<evidence type="ECO:0000313" key="2">
    <source>
        <dbReference type="Proteomes" id="UP000292695"/>
    </source>
</evidence>
<protein>
    <submittedName>
        <fullName evidence="1">Uncharacterized protein</fullName>
    </submittedName>
</protein>
<comment type="caution">
    <text evidence="1">The sequence shown here is derived from an EMBL/GenBank/DDBJ whole genome shotgun (WGS) entry which is preliminary data.</text>
</comment>
<dbReference type="AlphaFoldDB" id="A0A4R0I277"/>
<name>A0A4R0I277_9ACTN</name>
<proteinExistence type="predicted"/>
<sequence length="113" mass="12150">MKKILKALVPSKTPTEPGLGERYGAALALHGAATSVFKAAHDDLVQAEAELSAIGQDAGEQIRQAQAAHDAAVERMEDDLRLKVNDLSAIADMAYDDAYMAYERAEKIRPLVA</sequence>
<organism evidence="1 2">
    <name type="scientific">Kribbella sindirgiensis</name>
    <dbReference type="NCBI Taxonomy" id="1124744"/>
    <lineage>
        <taxon>Bacteria</taxon>
        <taxon>Bacillati</taxon>
        <taxon>Actinomycetota</taxon>
        <taxon>Actinomycetes</taxon>
        <taxon>Propionibacteriales</taxon>
        <taxon>Kribbellaceae</taxon>
        <taxon>Kribbella</taxon>
    </lineage>
</organism>
<evidence type="ECO:0000313" key="1">
    <source>
        <dbReference type="EMBL" id="TCC19976.1"/>
    </source>
</evidence>
<keyword evidence="2" id="KW-1185">Reference proteome</keyword>